<dbReference type="EC" id="5.1.3.14" evidence="3"/>
<evidence type="ECO:0000313" key="7">
    <source>
        <dbReference type="Proteomes" id="UP000033423"/>
    </source>
</evidence>
<comment type="similarity">
    <text evidence="2 4">Belongs to the UDP-N-acetylglucosamine 2-epimerase family.</text>
</comment>
<reference evidence="6 7" key="1">
    <citation type="submission" date="2015-02" db="EMBL/GenBank/DDBJ databases">
        <title>Single-cell genomics of uncultivated deep-branching MTB reveals a conserved set of magnetosome genes.</title>
        <authorList>
            <person name="Kolinko S."/>
            <person name="Richter M."/>
            <person name="Glockner F.O."/>
            <person name="Brachmann A."/>
            <person name="Schuler D."/>
        </authorList>
    </citation>
    <scope>NUCLEOTIDE SEQUENCE [LARGE SCALE GENOMIC DNA]</scope>
    <source>
        <strain evidence="6">TM-1</strain>
    </source>
</reference>
<dbReference type="PATRIC" id="fig|29290.4.peg.6182"/>
<keyword evidence="7" id="KW-1185">Reference proteome</keyword>
<comment type="caution">
    <text evidence="6">The sequence shown here is derived from an EMBL/GenBank/DDBJ whole genome shotgun (WGS) entry which is preliminary data.</text>
</comment>
<dbReference type="NCBIfam" id="TIGR00236">
    <property type="entry name" value="wecB"/>
    <property type="match status" value="1"/>
</dbReference>
<evidence type="ECO:0000256" key="2">
    <source>
        <dbReference type="ARBA" id="ARBA00038209"/>
    </source>
</evidence>
<evidence type="ECO:0000256" key="1">
    <source>
        <dbReference type="ARBA" id="ARBA00023235"/>
    </source>
</evidence>
<dbReference type="Pfam" id="PF02350">
    <property type="entry name" value="Epimerase_2"/>
    <property type="match status" value="1"/>
</dbReference>
<name>A0A0F3GMU3_9BACT</name>
<proteinExistence type="inferred from homology"/>
<dbReference type="InterPro" id="IPR029767">
    <property type="entry name" value="WecB-like"/>
</dbReference>
<dbReference type="PANTHER" id="PTHR43174:SF2">
    <property type="entry name" value="UDP-N-ACETYLGLUCOSAMINE 2-EPIMERASE"/>
    <property type="match status" value="1"/>
</dbReference>
<evidence type="ECO:0000256" key="4">
    <source>
        <dbReference type="RuleBase" id="RU003513"/>
    </source>
</evidence>
<evidence type="ECO:0000313" key="6">
    <source>
        <dbReference type="EMBL" id="KJU83142.1"/>
    </source>
</evidence>
<dbReference type="InterPro" id="IPR003331">
    <property type="entry name" value="UDP_GlcNAc_Epimerase_2_dom"/>
</dbReference>
<organism evidence="6 7">
    <name type="scientific">Candidatus Magnetobacterium bavaricum</name>
    <dbReference type="NCBI Taxonomy" id="29290"/>
    <lineage>
        <taxon>Bacteria</taxon>
        <taxon>Pseudomonadati</taxon>
        <taxon>Nitrospirota</taxon>
        <taxon>Thermodesulfovibrionia</taxon>
        <taxon>Thermodesulfovibrionales</taxon>
        <taxon>Candidatus Magnetobacteriaceae</taxon>
        <taxon>Candidatus Magnetobacterium</taxon>
    </lineage>
</organism>
<evidence type="ECO:0000259" key="5">
    <source>
        <dbReference type="Pfam" id="PF02350"/>
    </source>
</evidence>
<dbReference type="PANTHER" id="PTHR43174">
    <property type="entry name" value="UDP-N-ACETYLGLUCOSAMINE 2-EPIMERASE"/>
    <property type="match status" value="1"/>
</dbReference>
<dbReference type="Proteomes" id="UP000033423">
    <property type="component" value="Unassembled WGS sequence"/>
</dbReference>
<dbReference type="AlphaFoldDB" id="A0A0F3GMU3"/>
<feature type="domain" description="UDP-N-acetylglucosamine 2-epimerase" evidence="5">
    <location>
        <begin position="2"/>
        <end position="226"/>
    </location>
</feature>
<dbReference type="EMBL" id="LACI01002018">
    <property type="protein sequence ID" value="KJU83142.1"/>
    <property type="molecule type" value="Genomic_DNA"/>
</dbReference>
<evidence type="ECO:0000256" key="3">
    <source>
        <dbReference type="ARBA" id="ARBA00038858"/>
    </source>
</evidence>
<dbReference type="Gene3D" id="3.40.50.2000">
    <property type="entry name" value="Glycogen Phosphorylase B"/>
    <property type="match status" value="2"/>
</dbReference>
<accession>A0A0F3GMU3</accession>
<dbReference type="GO" id="GO:0008761">
    <property type="term" value="F:UDP-N-acetylglucosamine 2-epimerase activity"/>
    <property type="evidence" value="ECO:0007669"/>
    <property type="project" value="UniProtKB-EC"/>
</dbReference>
<dbReference type="SUPFAM" id="SSF53756">
    <property type="entry name" value="UDP-Glycosyltransferase/glycogen phosphorylase"/>
    <property type="match status" value="1"/>
</dbReference>
<gene>
    <name evidence="6" type="ORF">MBAV_004666</name>
</gene>
<sequence>MLTKLHFVPTPKAKKNLIKEGIDGKDIVVTGNTVIDALTQVLDYPFNMQHSPLSKIKFNGKRAIMVTCHRRETWGGELEEICLAIKDIVAIFPDVIVIYPVHLNPNVRQKVYEILYNLDRIHLLEPLDYLTFVNLMSLSYLILTDSGGVQEEAPTLKKPLLVMRKVTERQEAIEVGASKLVGSNRENIVRELSNLLNDKNAYNSMTDKPNPFGDGKAAIRIMEALKCWFYGNTVLLPEDEEFGFYSVI</sequence>
<protein>
    <recommendedName>
        <fullName evidence="3">UDP-N-acetylglucosamine 2-epimerase (non-hydrolyzing)</fullName>
        <ecNumber evidence="3">5.1.3.14</ecNumber>
    </recommendedName>
</protein>
<keyword evidence="1 4" id="KW-0413">Isomerase</keyword>